<accession>A0A935TG83</accession>
<organism evidence="2 3">
    <name type="scientific">Candidatus Accumulibacter affinis</name>
    <dbReference type="NCBI Taxonomy" id="2954384"/>
    <lineage>
        <taxon>Bacteria</taxon>
        <taxon>Pseudomonadati</taxon>
        <taxon>Pseudomonadota</taxon>
        <taxon>Betaproteobacteria</taxon>
        <taxon>Candidatus Accumulibacter</taxon>
    </lineage>
</organism>
<evidence type="ECO:0000313" key="3">
    <source>
        <dbReference type="Proteomes" id="UP000706151"/>
    </source>
</evidence>
<dbReference type="Proteomes" id="UP000706151">
    <property type="component" value="Unassembled WGS sequence"/>
</dbReference>
<sequence length="55" mass="6236">MSETGKFDIANILVVTVKARLFDIAFIVRGESIVNHDGLGGRPKRRQKRMPLDLR</sequence>
<comment type="caution">
    <text evidence="2">The sequence shown here is derived from an EMBL/GenBank/DDBJ whole genome shotgun (WGS) entry which is preliminary data.</text>
</comment>
<evidence type="ECO:0000256" key="1">
    <source>
        <dbReference type="SAM" id="MobiDB-lite"/>
    </source>
</evidence>
<reference evidence="2 3" key="1">
    <citation type="submission" date="2020-10" db="EMBL/GenBank/DDBJ databases">
        <title>Connecting structure to function with the recovery of over 1000 high-quality activated sludge metagenome-assembled genomes encoding full-length rRNA genes using long-read sequencing.</title>
        <authorList>
            <person name="Singleton C.M."/>
            <person name="Petriglieri F."/>
            <person name="Kristensen J.M."/>
            <person name="Kirkegaard R.H."/>
            <person name="Michaelsen T.Y."/>
            <person name="Andersen M.H."/>
            <person name="Karst S.M."/>
            <person name="Dueholm M.S."/>
            <person name="Nielsen P.H."/>
            <person name="Albertsen M."/>
        </authorList>
    </citation>
    <scope>NUCLEOTIDE SEQUENCE [LARGE SCALE GENOMIC DNA]</scope>
    <source>
        <strain evidence="2">Fred_18-Q3-R57-64_BAT3C.720</strain>
    </source>
</reference>
<gene>
    <name evidence="2" type="ORF">IPK02_06655</name>
</gene>
<dbReference type="AlphaFoldDB" id="A0A935TG83"/>
<protein>
    <submittedName>
        <fullName evidence="2">Uncharacterized protein</fullName>
    </submittedName>
</protein>
<proteinExistence type="predicted"/>
<feature type="region of interest" description="Disordered" evidence="1">
    <location>
        <begin position="36"/>
        <end position="55"/>
    </location>
</feature>
<dbReference type="EMBL" id="JADJOT010000006">
    <property type="protein sequence ID" value="MBK7953660.1"/>
    <property type="molecule type" value="Genomic_DNA"/>
</dbReference>
<name>A0A935TG83_9PROT</name>
<evidence type="ECO:0000313" key="2">
    <source>
        <dbReference type="EMBL" id="MBK7953660.1"/>
    </source>
</evidence>